<reference evidence="4" key="1">
    <citation type="submission" date="2018-05" db="EMBL/GenBank/DDBJ databases">
        <authorList>
            <person name="Lanie J.A."/>
            <person name="Ng W.-L."/>
            <person name="Kazmierczak K.M."/>
            <person name="Andrzejewski T.M."/>
            <person name="Davidsen T.M."/>
            <person name="Wayne K.J."/>
            <person name="Tettelin H."/>
            <person name="Glass J.I."/>
            <person name="Rusch D."/>
            <person name="Podicherti R."/>
            <person name="Tsui H.-C.T."/>
            <person name="Winkler M.E."/>
        </authorList>
    </citation>
    <scope>NUCLEOTIDE SEQUENCE</scope>
</reference>
<feature type="domain" description="Nitroreductase" evidence="3">
    <location>
        <begin position="22"/>
        <end position="161"/>
    </location>
</feature>
<dbReference type="AlphaFoldDB" id="A0A381ULS0"/>
<name>A0A381ULS0_9ZZZZ</name>
<proteinExistence type="inferred from homology"/>
<evidence type="ECO:0000256" key="1">
    <source>
        <dbReference type="ARBA" id="ARBA00007118"/>
    </source>
</evidence>
<dbReference type="Pfam" id="PF00881">
    <property type="entry name" value="Nitroreductase"/>
    <property type="match status" value="1"/>
</dbReference>
<dbReference type="PANTHER" id="PTHR43673">
    <property type="entry name" value="NAD(P)H NITROREDUCTASE YDGI-RELATED"/>
    <property type="match status" value="1"/>
</dbReference>
<evidence type="ECO:0000259" key="3">
    <source>
        <dbReference type="Pfam" id="PF00881"/>
    </source>
</evidence>
<dbReference type="Gene3D" id="3.40.109.10">
    <property type="entry name" value="NADH Oxidase"/>
    <property type="match status" value="1"/>
</dbReference>
<keyword evidence="2" id="KW-0560">Oxidoreductase</keyword>
<evidence type="ECO:0000256" key="2">
    <source>
        <dbReference type="ARBA" id="ARBA00023002"/>
    </source>
</evidence>
<dbReference type="SUPFAM" id="SSF55469">
    <property type="entry name" value="FMN-dependent nitroreductase-like"/>
    <property type="match status" value="1"/>
</dbReference>
<accession>A0A381ULS0</accession>
<dbReference type="CDD" id="cd02138">
    <property type="entry name" value="TdsD-like"/>
    <property type="match status" value="1"/>
</dbReference>
<dbReference type="InterPro" id="IPR000415">
    <property type="entry name" value="Nitroreductase-like"/>
</dbReference>
<dbReference type="EMBL" id="UINC01006610">
    <property type="protein sequence ID" value="SVA28588.1"/>
    <property type="molecule type" value="Genomic_DNA"/>
</dbReference>
<dbReference type="GO" id="GO:0016491">
    <property type="term" value="F:oxidoreductase activity"/>
    <property type="evidence" value="ECO:0007669"/>
    <property type="project" value="UniProtKB-KW"/>
</dbReference>
<comment type="similarity">
    <text evidence="1">Belongs to the nitroreductase family.</text>
</comment>
<gene>
    <name evidence="4" type="ORF">METZ01_LOCUS81442</name>
</gene>
<protein>
    <recommendedName>
        <fullName evidence="3">Nitroreductase domain-containing protein</fullName>
    </recommendedName>
</protein>
<organism evidence="4">
    <name type="scientific">marine metagenome</name>
    <dbReference type="NCBI Taxonomy" id="408172"/>
    <lineage>
        <taxon>unclassified sequences</taxon>
        <taxon>metagenomes</taxon>
        <taxon>ecological metagenomes</taxon>
    </lineage>
</organism>
<evidence type="ECO:0000313" key="4">
    <source>
        <dbReference type="EMBL" id="SVA28588.1"/>
    </source>
</evidence>
<dbReference type="InterPro" id="IPR029479">
    <property type="entry name" value="Nitroreductase"/>
</dbReference>
<sequence>MGETNFSNARVASDSLDRMFVERWSSKAFTDDRLPEQQIAVLFEAAHWAPSSSNRQPWLFVYTTEGPDRVRFNSVLNEGNTLWATKAPMLVLVFARVVDEEGNSIRTAHFDTGAAWMSLALQANRMGLNTRAMGGIDLEAAYGAAGVPCEEFETICAIAVGVPGTFDDIDPDIGKGNVANDRNPVNEIAFPGSYLK</sequence>
<dbReference type="PANTHER" id="PTHR43673:SF10">
    <property type="entry name" value="NADH DEHYDROGENASE_NAD(P)H NITROREDUCTASE XCC3605-RELATED"/>
    <property type="match status" value="1"/>
</dbReference>